<gene>
    <name evidence="1" type="ORF">C8F04DRAFT_1406777</name>
</gene>
<sequence>MVLKPNSVKYPDENDARVLGYIRLLPGITLDHLSEIKELLRVTNRASAGPLKAIFDGCEMGLPQYDHEELWMYNYWHASDEGGDDRKHCTFRYFADVARPGKTPWNVETFHLYNDGEAISWIYGPPQVDELA</sequence>
<dbReference type="EMBL" id="JARJCM010000480">
    <property type="protein sequence ID" value="KAJ7016620.1"/>
    <property type="molecule type" value="Genomic_DNA"/>
</dbReference>
<dbReference type="AlphaFoldDB" id="A0AAD6RWI9"/>
<reference evidence="1" key="1">
    <citation type="submission" date="2023-03" db="EMBL/GenBank/DDBJ databases">
        <title>Massive genome expansion in bonnet fungi (Mycena s.s.) driven by repeated elements and novel gene families across ecological guilds.</title>
        <authorList>
            <consortium name="Lawrence Berkeley National Laboratory"/>
            <person name="Harder C.B."/>
            <person name="Miyauchi S."/>
            <person name="Viragh M."/>
            <person name="Kuo A."/>
            <person name="Thoen E."/>
            <person name="Andreopoulos B."/>
            <person name="Lu D."/>
            <person name="Skrede I."/>
            <person name="Drula E."/>
            <person name="Henrissat B."/>
            <person name="Morin E."/>
            <person name="Kohler A."/>
            <person name="Barry K."/>
            <person name="LaButti K."/>
            <person name="Morin E."/>
            <person name="Salamov A."/>
            <person name="Lipzen A."/>
            <person name="Mereny Z."/>
            <person name="Hegedus B."/>
            <person name="Baldrian P."/>
            <person name="Stursova M."/>
            <person name="Weitz H."/>
            <person name="Taylor A."/>
            <person name="Grigoriev I.V."/>
            <person name="Nagy L.G."/>
            <person name="Martin F."/>
            <person name="Kauserud H."/>
        </authorList>
    </citation>
    <scope>NUCLEOTIDE SEQUENCE</scope>
    <source>
        <strain evidence="1">CBHHK200</strain>
    </source>
</reference>
<keyword evidence="2" id="KW-1185">Reference proteome</keyword>
<protein>
    <submittedName>
        <fullName evidence="1">Uncharacterized protein</fullName>
    </submittedName>
</protein>
<evidence type="ECO:0000313" key="2">
    <source>
        <dbReference type="Proteomes" id="UP001218188"/>
    </source>
</evidence>
<dbReference type="Proteomes" id="UP001218188">
    <property type="component" value="Unassembled WGS sequence"/>
</dbReference>
<accession>A0AAD6RWI9</accession>
<proteinExistence type="predicted"/>
<name>A0AAD6RWI9_9AGAR</name>
<organism evidence="1 2">
    <name type="scientific">Mycena alexandri</name>
    <dbReference type="NCBI Taxonomy" id="1745969"/>
    <lineage>
        <taxon>Eukaryota</taxon>
        <taxon>Fungi</taxon>
        <taxon>Dikarya</taxon>
        <taxon>Basidiomycota</taxon>
        <taxon>Agaricomycotina</taxon>
        <taxon>Agaricomycetes</taxon>
        <taxon>Agaricomycetidae</taxon>
        <taxon>Agaricales</taxon>
        <taxon>Marasmiineae</taxon>
        <taxon>Mycenaceae</taxon>
        <taxon>Mycena</taxon>
    </lineage>
</organism>
<evidence type="ECO:0000313" key="1">
    <source>
        <dbReference type="EMBL" id="KAJ7016620.1"/>
    </source>
</evidence>
<comment type="caution">
    <text evidence="1">The sequence shown here is derived from an EMBL/GenBank/DDBJ whole genome shotgun (WGS) entry which is preliminary data.</text>
</comment>